<dbReference type="InterPro" id="IPR016032">
    <property type="entry name" value="Sig_transdc_resp-reg_C-effctor"/>
</dbReference>
<dbReference type="OrthoDB" id="7888886at2"/>
<dbReference type="SUPFAM" id="SSF48452">
    <property type="entry name" value="TPR-like"/>
    <property type="match status" value="2"/>
</dbReference>
<dbReference type="InterPro" id="IPR051677">
    <property type="entry name" value="AfsR-DnrI-RedD_regulator"/>
</dbReference>
<comment type="caution">
    <text evidence="2">The sequence shown here is derived from an EMBL/GenBank/DDBJ whole genome shotgun (WGS) entry which is preliminary data.</text>
</comment>
<gene>
    <name evidence="2" type="ORF">BAE39_16010</name>
</gene>
<accession>A0A1A5IFE1</accession>
<dbReference type="Pfam" id="PF03704">
    <property type="entry name" value="BTAD"/>
    <property type="match status" value="1"/>
</dbReference>
<sequence length="688" mass="75726">MIGHNSPTRTAPLISVTTLDKVALSRLGRDVAVRNRKSRAVLAYLALSPHGFETRERICGLLWSESDEARARASLRQTVVDLKACLAEIEGVFSGDRLNVTLKPSLVTVDVGEIRHELKAGRIPPILLERQRVAESFLNGLDDIDPSFRNWVLVQRQCLQDEFISCLEAMAKAAADWPALKRAGQALLNLDPTNEIGCRAVMEASARMGDQATALRAYKGLWDLLETEFDSEPSAATQALVSDIKLGTIGATDRGAVTAIAAEAFGSQAQRLQEPAAGVLLFVREFELVSGSVRARNAVQIFRSELVASLVRFRDWAVMEWEGHPPRFTENAYCIEATGFIDGPTLRLSMTLKQLASGRYIWSEQFVIENSQWYQTQQRLIRRIAVALGVSMSSERLVQIASIPDLSLEQFDRWLRAQELIFQWRPESEERAEALFRSIIAESPRFAAAYAGLAGIINSRHLIFPGIGRRRERHAEALTFAKQATQIDPIDSRSQLHLAWSYAMNGIPQQAAISFLLACELNGNDPWTLVSASLGLAYCDDRENARRIATLALQTGLGVSRLQWSYQAGVRFLLGDYAGCVEAAERATDSVSYIGGWKAAALALLGNEKAAHEEADRFLAQLKTTWFGNESPEPGNVGTWLMDSFPIYSPEAVEALRRGLAGAGIVVSHMPLPEPVLSAAPDGVVRDA</sequence>
<dbReference type="GO" id="GO:0006355">
    <property type="term" value="P:regulation of DNA-templated transcription"/>
    <property type="evidence" value="ECO:0007669"/>
    <property type="project" value="InterPro"/>
</dbReference>
<dbReference type="CDD" id="cd15831">
    <property type="entry name" value="BTAD"/>
    <property type="match status" value="1"/>
</dbReference>
<protein>
    <submittedName>
        <fullName evidence="2">Trifolitoxin synthesis, TfuA</fullName>
    </submittedName>
</protein>
<dbReference type="GeneID" id="66685576"/>
<dbReference type="PANTHER" id="PTHR35807">
    <property type="entry name" value="TRANSCRIPTIONAL REGULATOR REDD-RELATED"/>
    <property type="match status" value="1"/>
</dbReference>
<dbReference type="Gene3D" id="1.25.40.10">
    <property type="entry name" value="Tetratricopeptide repeat domain"/>
    <property type="match status" value="2"/>
</dbReference>
<evidence type="ECO:0000313" key="3">
    <source>
        <dbReference type="Proteomes" id="UP000093748"/>
    </source>
</evidence>
<evidence type="ECO:0000313" key="2">
    <source>
        <dbReference type="EMBL" id="OBP77497.1"/>
    </source>
</evidence>
<dbReference type="Proteomes" id="UP000093748">
    <property type="component" value="Unassembled WGS sequence"/>
</dbReference>
<proteinExistence type="predicted"/>
<dbReference type="GO" id="GO:0003677">
    <property type="term" value="F:DNA binding"/>
    <property type="evidence" value="ECO:0007669"/>
    <property type="project" value="InterPro"/>
</dbReference>
<dbReference type="InterPro" id="IPR005158">
    <property type="entry name" value="BTAD"/>
</dbReference>
<dbReference type="RefSeq" id="WP_032929137.1">
    <property type="nucleotide sequence ID" value="NZ_LZTH01000012.1"/>
</dbReference>
<dbReference type="AlphaFoldDB" id="A0A1A5IFE1"/>
<dbReference type="InterPro" id="IPR036388">
    <property type="entry name" value="WH-like_DNA-bd_sf"/>
</dbReference>
<dbReference type="Gene3D" id="1.10.10.10">
    <property type="entry name" value="Winged helix-like DNA-binding domain superfamily/Winged helix DNA-binding domain"/>
    <property type="match status" value="1"/>
</dbReference>
<dbReference type="InterPro" id="IPR011990">
    <property type="entry name" value="TPR-like_helical_dom_sf"/>
</dbReference>
<dbReference type="SMART" id="SM01043">
    <property type="entry name" value="BTAD"/>
    <property type="match status" value="1"/>
</dbReference>
<dbReference type="EMBL" id="LZTJ01000012">
    <property type="protein sequence ID" value="OBP77497.1"/>
    <property type="molecule type" value="Genomic_DNA"/>
</dbReference>
<evidence type="ECO:0000259" key="1">
    <source>
        <dbReference type="SMART" id="SM01043"/>
    </source>
</evidence>
<dbReference type="SUPFAM" id="SSF46894">
    <property type="entry name" value="C-terminal effector domain of the bipartite response regulators"/>
    <property type="match status" value="1"/>
</dbReference>
<feature type="domain" description="Bacterial transcriptional activator" evidence="1">
    <location>
        <begin position="109"/>
        <end position="245"/>
    </location>
</feature>
<reference evidence="3" key="1">
    <citation type="submission" date="2016-06" db="EMBL/GenBank/DDBJ databases">
        <title>NZP2037 Pacbio-Illumina hybrid assembly.</title>
        <authorList>
            <person name="Ramsay J.P."/>
        </authorList>
    </citation>
    <scope>NUCLEOTIDE SEQUENCE [LARGE SCALE GENOMIC DNA]</scope>
    <source>
        <strain evidence="3">R7ANS::ICEMlSym2042</strain>
    </source>
</reference>
<organism evidence="2 3">
    <name type="scientific">Rhizobium loti</name>
    <name type="common">Mesorhizobium loti</name>
    <dbReference type="NCBI Taxonomy" id="381"/>
    <lineage>
        <taxon>Bacteria</taxon>
        <taxon>Pseudomonadati</taxon>
        <taxon>Pseudomonadota</taxon>
        <taxon>Alphaproteobacteria</taxon>
        <taxon>Hyphomicrobiales</taxon>
        <taxon>Phyllobacteriaceae</taxon>
        <taxon>Mesorhizobium</taxon>
    </lineage>
</organism>
<name>A0A1A5IFE1_RHILI</name>